<accession>A0A563EGF6</accession>
<name>A0A563EGF6_9PSEU</name>
<dbReference type="AlphaFoldDB" id="A0A563EGF6"/>
<reference evidence="2 3" key="1">
    <citation type="submission" date="2019-07" db="EMBL/GenBank/DDBJ databases">
        <title>Lentzea xizangensis sp. nov., isolated from Qinghai-Tibetan Plateau Soils.</title>
        <authorList>
            <person name="Huang J."/>
        </authorList>
    </citation>
    <scope>NUCLEOTIDE SEQUENCE [LARGE SCALE GENOMIC DNA]</scope>
    <source>
        <strain evidence="2 3">FXJ1.1311</strain>
    </source>
</reference>
<feature type="compositionally biased region" description="Basic and acidic residues" evidence="1">
    <location>
        <begin position="28"/>
        <end position="41"/>
    </location>
</feature>
<evidence type="ECO:0000256" key="1">
    <source>
        <dbReference type="SAM" id="MobiDB-lite"/>
    </source>
</evidence>
<keyword evidence="3" id="KW-1185">Reference proteome</keyword>
<protein>
    <submittedName>
        <fullName evidence="2">Winged helix DNA-binding domain-containing protein</fullName>
    </submittedName>
</protein>
<feature type="region of interest" description="Disordered" evidence="1">
    <location>
        <begin position="1"/>
        <end position="62"/>
    </location>
</feature>
<feature type="compositionally biased region" description="Basic and acidic residues" evidence="1">
    <location>
        <begin position="1"/>
        <end position="14"/>
    </location>
</feature>
<evidence type="ECO:0000313" key="2">
    <source>
        <dbReference type="EMBL" id="TWP45005.1"/>
    </source>
</evidence>
<dbReference type="Proteomes" id="UP000316639">
    <property type="component" value="Unassembled WGS sequence"/>
</dbReference>
<dbReference type="PANTHER" id="PTHR38479:SF2">
    <property type="entry name" value="WINGED HELIX DNA-BINDING DOMAIN-CONTAINING PROTEIN"/>
    <property type="match status" value="1"/>
</dbReference>
<dbReference type="Pfam" id="PF06224">
    <property type="entry name" value="AlkZ-like"/>
    <property type="match status" value="1"/>
</dbReference>
<sequence length="424" mass="46321">MGPADADDRADRCRGVPRRPRAPGAQDRGQDDPDHRALDRARARRPLRGHGGARPAGRRHQEVLRSTVKLSLRTLNRTLLARQLLLARQELAVSPAVSHLVGLQAQTTGPPYLALWSRLHGFRFDDLSDAITSRALVRMTLMRGTLHLAPAADCAVLRPVLQPMLTKALLTLHPGLAAIGIEKVVAAAKDVLADGPLPLTDIGARLRERWPDESERSLYFGAQLLTPMVRVPPSGIWGRSATSANASFAQWIGEDLPETAPAGPMIERYLRAFGPASAADVAAWSRLTGLRPHINALDLVRHQDPNGRELLDVPDGELTDEDVPTPVRYLGVYDNVLLSHADRTRVIAEEHRKVWGAGKNGVFPQTFLVDGFVRGTWVAEGGTLVLTPYANVSKKDVAALKREGMALLKVLAPDEPHTFTMRPL</sequence>
<dbReference type="InterPro" id="IPR009351">
    <property type="entry name" value="AlkZ-like"/>
</dbReference>
<keyword evidence="2" id="KW-0238">DNA-binding</keyword>
<dbReference type="PANTHER" id="PTHR38479">
    <property type="entry name" value="LMO0824 PROTEIN"/>
    <property type="match status" value="1"/>
</dbReference>
<dbReference type="OrthoDB" id="9148135at2"/>
<dbReference type="GO" id="GO:0003677">
    <property type="term" value="F:DNA binding"/>
    <property type="evidence" value="ECO:0007669"/>
    <property type="project" value="UniProtKB-KW"/>
</dbReference>
<dbReference type="EMBL" id="VOBR01000045">
    <property type="protein sequence ID" value="TWP45005.1"/>
    <property type="molecule type" value="Genomic_DNA"/>
</dbReference>
<proteinExistence type="predicted"/>
<organism evidence="2 3">
    <name type="scientific">Lentzea tibetensis</name>
    <dbReference type="NCBI Taxonomy" id="2591470"/>
    <lineage>
        <taxon>Bacteria</taxon>
        <taxon>Bacillati</taxon>
        <taxon>Actinomycetota</taxon>
        <taxon>Actinomycetes</taxon>
        <taxon>Pseudonocardiales</taxon>
        <taxon>Pseudonocardiaceae</taxon>
        <taxon>Lentzea</taxon>
    </lineage>
</organism>
<comment type="caution">
    <text evidence="2">The sequence shown here is derived from an EMBL/GenBank/DDBJ whole genome shotgun (WGS) entry which is preliminary data.</text>
</comment>
<gene>
    <name evidence="2" type="ORF">FKR81_40300</name>
</gene>
<evidence type="ECO:0000313" key="3">
    <source>
        <dbReference type="Proteomes" id="UP000316639"/>
    </source>
</evidence>